<dbReference type="NCBIfam" id="TIGR02980">
    <property type="entry name" value="SigBFG"/>
    <property type="match status" value="1"/>
</dbReference>
<evidence type="ECO:0000256" key="4">
    <source>
        <dbReference type="ARBA" id="ARBA00023163"/>
    </source>
</evidence>
<sequence>MAVRRRRRRPLSRTELRSLFERLRRDNDPTARDALILAHESLAVYLAGKFSDRGEPLEDLVQVAQIGLINAVDRYDPARGIEFATFATPTIVGEIRRHFRDKLSSIRIPRGLREVNQTLMRSVDMLSQRLGRSPTIQELVDETGIPFDAVLEALEAGRAYTPASLDADGAEEDGDRTATLLESLGREDEAFQRLEDRATLAWAIGRLPPREREIVSLRFFERLSQGQIAAILRVSQMHVSRLQRTALERLRAFIATGSGDPSS</sequence>
<accession>A0A537JD58</accession>
<dbReference type="PROSITE" id="PS00716">
    <property type="entry name" value="SIGMA70_2"/>
    <property type="match status" value="1"/>
</dbReference>
<evidence type="ECO:0000256" key="3">
    <source>
        <dbReference type="ARBA" id="ARBA00023125"/>
    </source>
</evidence>
<keyword evidence="3" id="KW-0238">DNA-binding</keyword>
<dbReference type="PRINTS" id="PR00046">
    <property type="entry name" value="SIGMA70FCT"/>
</dbReference>
<protein>
    <submittedName>
        <fullName evidence="6">SigB/SigF/SigG family RNA polymerase sigma factor</fullName>
    </submittedName>
</protein>
<dbReference type="SUPFAM" id="SSF88946">
    <property type="entry name" value="Sigma2 domain of RNA polymerase sigma factors"/>
    <property type="match status" value="1"/>
</dbReference>
<dbReference type="InterPro" id="IPR007630">
    <property type="entry name" value="RNA_pol_sigma70_r4"/>
</dbReference>
<evidence type="ECO:0000256" key="1">
    <source>
        <dbReference type="ARBA" id="ARBA00023015"/>
    </source>
</evidence>
<dbReference type="Gene3D" id="1.20.140.160">
    <property type="match status" value="1"/>
</dbReference>
<reference evidence="6 7" key="1">
    <citation type="journal article" date="2019" name="Nat. Microbiol.">
        <title>Mediterranean grassland soil C-N compound turnover is dependent on rainfall and depth, and is mediated by genomically divergent microorganisms.</title>
        <authorList>
            <person name="Diamond S."/>
            <person name="Andeer P.F."/>
            <person name="Li Z."/>
            <person name="Crits-Christoph A."/>
            <person name="Burstein D."/>
            <person name="Anantharaman K."/>
            <person name="Lane K.R."/>
            <person name="Thomas B.C."/>
            <person name="Pan C."/>
            <person name="Northen T.R."/>
            <person name="Banfield J.F."/>
        </authorList>
    </citation>
    <scope>NUCLEOTIDE SEQUENCE [LARGE SCALE GENOMIC DNA]</scope>
    <source>
        <strain evidence="6">NP_7</strain>
    </source>
</reference>
<dbReference type="GO" id="GO:0016987">
    <property type="term" value="F:sigma factor activity"/>
    <property type="evidence" value="ECO:0007669"/>
    <property type="project" value="UniProtKB-KW"/>
</dbReference>
<dbReference type="Gene3D" id="1.20.120.1810">
    <property type="match status" value="1"/>
</dbReference>
<dbReference type="AlphaFoldDB" id="A0A537JD58"/>
<name>A0A537JD58_9BACT</name>
<dbReference type="InterPro" id="IPR000943">
    <property type="entry name" value="RNA_pol_sigma70"/>
</dbReference>
<dbReference type="CDD" id="cd06171">
    <property type="entry name" value="Sigma70_r4"/>
    <property type="match status" value="1"/>
</dbReference>
<dbReference type="Pfam" id="PF04542">
    <property type="entry name" value="Sigma70_r2"/>
    <property type="match status" value="1"/>
</dbReference>
<dbReference type="Pfam" id="PF04539">
    <property type="entry name" value="Sigma70_r3"/>
    <property type="match status" value="1"/>
</dbReference>
<proteinExistence type="predicted"/>
<dbReference type="Pfam" id="PF04545">
    <property type="entry name" value="Sigma70_r4"/>
    <property type="match status" value="1"/>
</dbReference>
<dbReference type="InterPro" id="IPR014284">
    <property type="entry name" value="RNA_pol_sigma-70_dom"/>
</dbReference>
<dbReference type="InterPro" id="IPR013325">
    <property type="entry name" value="RNA_pol_sigma_r2"/>
</dbReference>
<gene>
    <name evidence="6" type="ORF">E6H04_06585</name>
</gene>
<evidence type="ECO:0000313" key="7">
    <source>
        <dbReference type="Proteomes" id="UP000320048"/>
    </source>
</evidence>
<dbReference type="InterPro" id="IPR014322">
    <property type="entry name" value="RNA_pol_sigma-B/F/G"/>
</dbReference>
<keyword evidence="4" id="KW-0804">Transcription</keyword>
<dbReference type="PANTHER" id="PTHR30385">
    <property type="entry name" value="SIGMA FACTOR F FLAGELLAR"/>
    <property type="match status" value="1"/>
</dbReference>
<dbReference type="GO" id="GO:0003677">
    <property type="term" value="F:DNA binding"/>
    <property type="evidence" value="ECO:0007669"/>
    <property type="project" value="UniProtKB-KW"/>
</dbReference>
<evidence type="ECO:0000259" key="5">
    <source>
        <dbReference type="PROSITE" id="PS00716"/>
    </source>
</evidence>
<dbReference type="EMBL" id="VBAO01000171">
    <property type="protein sequence ID" value="TMI81469.1"/>
    <property type="molecule type" value="Genomic_DNA"/>
</dbReference>
<dbReference type="Proteomes" id="UP000320048">
    <property type="component" value="Unassembled WGS sequence"/>
</dbReference>
<dbReference type="SUPFAM" id="SSF88659">
    <property type="entry name" value="Sigma3 and sigma4 domains of RNA polymerase sigma factors"/>
    <property type="match status" value="2"/>
</dbReference>
<organism evidence="6 7">
    <name type="scientific">Candidatus Segetimicrobium genomatis</name>
    <dbReference type="NCBI Taxonomy" id="2569760"/>
    <lineage>
        <taxon>Bacteria</taxon>
        <taxon>Bacillati</taxon>
        <taxon>Candidatus Sysuimicrobiota</taxon>
        <taxon>Candidatus Sysuimicrobiia</taxon>
        <taxon>Candidatus Sysuimicrobiales</taxon>
        <taxon>Candidatus Segetimicrobiaceae</taxon>
        <taxon>Candidatus Segetimicrobium</taxon>
    </lineage>
</organism>
<feature type="domain" description="RNA polymerase sigma-70" evidence="5">
    <location>
        <begin position="224"/>
        <end position="250"/>
    </location>
</feature>
<dbReference type="InterPro" id="IPR013324">
    <property type="entry name" value="RNA_pol_sigma_r3/r4-like"/>
</dbReference>
<dbReference type="InterPro" id="IPR007627">
    <property type="entry name" value="RNA_pol_sigma70_r2"/>
</dbReference>
<comment type="caution">
    <text evidence="6">The sequence shown here is derived from an EMBL/GenBank/DDBJ whole genome shotgun (WGS) entry which is preliminary data.</text>
</comment>
<dbReference type="PANTHER" id="PTHR30385:SF4">
    <property type="entry name" value="RNA POLYMERASE SIGMA-E FACTOR"/>
    <property type="match status" value="1"/>
</dbReference>
<dbReference type="NCBIfam" id="TIGR02937">
    <property type="entry name" value="sigma70-ECF"/>
    <property type="match status" value="1"/>
</dbReference>
<keyword evidence="2" id="KW-0731">Sigma factor</keyword>
<dbReference type="GO" id="GO:0006352">
    <property type="term" value="P:DNA-templated transcription initiation"/>
    <property type="evidence" value="ECO:0007669"/>
    <property type="project" value="InterPro"/>
</dbReference>
<evidence type="ECO:0000313" key="6">
    <source>
        <dbReference type="EMBL" id="TMI81469.1"/>
    </source>
</evidence>
<dbReference type="InterPro" id="IPR007624">
    <property type="entry name" value="RNA_pol_sigma70_r3"/>
</dbReference>
<keyword evidence="1" id="KW-0805">Transcription regulation</keyword>
<evidence type="ECO:0000256" key="2">
    <source>
        <dbReference type="ARBA" id="ARBA00023082"/>
    </source>
</evidence>